<dbReference type="SUPFAM" id="SSF53067">
    <property type="entry name" value="Actin-like ATPase domain"/>
    <property type="match status" value="2"/>
</dbReference>
<keyword evidence="8" id="KW-0418">Kinase</keyword>
<evidence type="ECO:0000256" key="9">
    <source>
        <dbReference type="ARBA" id="ARBA00022798"/>
    </source>
</evidence>
<evidence type="ECO:0000256" key="4">
    <source>
        <dbReference type="ARBA" id="ARBA00012099"/>
    </source>
</evidence>
<keyword evidence="5" id="KW-0963">Cytoplasm</keyword>
<evidence type="ECO:0000256" key="11">
    <source>
        <dbReference type="ARBA" id="ARBA00033026"/>
    </source>
</evidence>
<keyword evidence="9" id="KW-0319">Glycerol metabolism</keyword>
<dbReference type="InterPro" id="IPR018484">
    <property type="entry name" value="FGGY_N"/>
</dbReference>
<sequence length="514" mass="57582">MSRDSYVAALDIGTTTLRCQIIDKNGECVGSAFDKVKLHYPEVNSVEIDPNELWESIITIMKNSLIDANISAKQIKSVGISTQRATFITWSRKTGKPFHNFITWKDLRAWDYINKINRSWKTWFLRTGSFLVHLFTRQLKFNIVANLKFTSAHVTLRLLWLLRTNESIQKALTVDDVMFGTVDTWLVNRLTGGSLYVTDISNASATGMFDPFSLCWSIIPKYYNIPVSIMPQVVDNDYDFGNISSDIFGVPIKIGAVMSDQSASMYGSCSFKEDDLKITMGTGVFLNLNTAQCIRGGIHGTYPLVSWRVNNGLTYMTEASGSDCGSLVEWMLATGLISNPKELNIMPNTIRNSSGVYFIPAFSGLSPPISNENAATGFIGIKPDTKKEHMIRAVLESIVFKTVLVYDLLTSQCPSKFSCIKVDGGVSRNNFICQLLADLIQLPVKRLSAEMAALGVAFVAGLSSGFWKNKGEILEIDKTEVVFQPNDDLDHRKELLFELEQWQKATDRFKSWYQ</sequence>
<keyword evidence="7" id="KW-0547">Nucleotide-binding</keyword>
<keyword evidence="17" id="KW-1185">Reference proteome</keyword>
<keyword evidence="6" id="KW-0808">Transferase</keyword>
<feature type="domain" description="Carbohydrate kinase FGGY N-terminal" evidence="14">
    <location>
        <begin position="6"/>
        <end position="248"/>
    </location>
</feature>
<dbReference type="GO" id="GO:0004370">
    <property type="term" value="F:glycerol kinase activity"/>
    <property type="evidence" value="ECO:0007669"/>
    <property type="project" value="UniProtKB-EC"/>
</dbReference>
<dbReference type="Pfam" id="PF02782">
    <property type="entry name" value="FGGY_C"/>
    <property type="match status" value="1"/>
</dbReference>
<dbReference type="PIRSF" id="PIRSF000538">
    <property type="entry name" value="GlpK"/>
    <property type="match status" value="1"/>
</dbReference>
<dbReference type="OrthoDB" id="6278781at2759"/>
<comment type="subcellular location">
    <subcellularLocation>
        <location evidence="1">Cytoplasm</location>
    </subcellularLocation>
</comment>
<dbReference type="EMBL" id="JAACXV010014628">
    <property type="protein sequence ID" value="KAF7265369.1"/>
    <property type="molecule type" value="Genomic_DNA"/>
</dbReference>
<dbReference type="CDD" id="cd07793">
    <property type="entry name" value="ASKHA_NBD_FGGY_GK5-like"/>
    <property type="match status" value="1"/>
</dbReference>
<evidence type="ECO:0000313" key="17">
    <source>
        <dbReference type="Proteomes" id="UP000625711"/>
    </source>
</evidence>
<evidence type="ECO:0000256" key="12">
    <source>
        <dbReference type="ARBA" id="ARBA00045165"/>
    </source>
</evidence>
<evidence type="ECO:0000256" key="2">
    <source>
        <dbReference type="ARBA" id="ARBA00005190"/>
    </source>
</evidence>
<dbReference type="FunFam" id="3.30.420.40:FF:000104">
    <property type="entry name" value="putative glycerol kinase 5"/>
    <property type="match status" value="1"/>
</dbReference>
<dbReference type="InterPro" id="IPR037444">
    <property type="entry name" value="GK5"/>
</dbReference>
<dbReference type="PANTHER" id="PTHR10196">
    <property type="entry name" value="SUGAR KINASE"/>
    <property type="match status" value="1"/>
</dbReference>
<organism evidence="16 17">
    <name type="scientific">Rhynchophorus ferrugineus</name>
    <name type="common">Red palm weevil</name>
    <name type="synonym">Curculio ferrugineus</name>
    <dbReference type="NCBI Taxonomy" id="354439"/>
    <lineage>
        <taxon>Eukaryota</taxon>
        <taxon>Metazoa</taxon>
        <taxon>Ecdysozoa</taxon>
        <taxon>Arthropoda</taxon>
        <taxon>Hexapoda</taxon>
        <taxon>Insecta</taxon>
        <taxon>Pterygota</taxon>
        <taxon>Neoptera</taxon>
        <taxon>Endopterygota</taxon>
        <taxon>Coleoptera</taxon>
        <taxon>Polyphaga</taxon>
        <taxon>Cucujiformia</taxon>
        <taxon>Curculionidae</taxon>
        <taxon>Dryophthorinae</taxon>
        <taxon>Rhynchophorus</taxon>
    </lineage>
</organism>
<dbReference type="GO" id="GO:0006071">
    <property type="term" value="P:glycerol metabolic process"/>
    <property type="evidence" value="ECO:0007669"/>
    <property type="project" value="UniProtKB-KW"/>
</dbReference>
<comment type="caution">
    <text evidence="16">The sequence shown here is derived from an EMBL/GenBank/DDBJ whole genome shotgun (WGS) entry which is preliminary data.</text>
</comment>
<dbReference type="GO" id="GO:0005739">
    <property type="term" value="C:mitochondrion"/>
    <property type="evidence" value="ECO:0007669"/>
    <property type="project" value="TreeGrafter"/>
</dbReference>
<keyword evidence="10" id="KW-0067">ATP-binding</keyword>
<evidence type="ECO:0000256" key="13">
    <source>
        <dbReference type="ARBA" id="ARBA00047192"/>
    </source>
</evidence>
<dbReference type="Gene3D" id="3.30.420.40">
    <property type="match status" value="2"/>
</dbReference>
<evidence type="ECO:0000313" key="16">
    <source>
        <dbReference type="EMBL" id="KAF7265369.1"/>
    </source>
</evidence>
<comment type="similarity">
    <text evidence="3">Belongs to the FGGY kinase family.</text>
</comment>
<dbReference type="GO" id="GO:0006641">
    <property type="term" value="P:triglyceride metabolic process"/>
    <property type="evidence" value="ECO:0007669"/>
    <property type="project" value="TreeGrafter"/>
</dbReference>
<evidence type="ECO:0000256" key="10">
    <source>
        <dbReference type="ARBA" id="ARBA00022840"/>
    </source>
</evidence>
<evidence type="ECO:0000256" key="8">
    <source>
        <dbReference type="ARBA" id="ARBA00022777"/>
    </source>
</evidence>
<evidence type="ECO:0000259" key="15">
    <source>
        <dbReference type="Pfam" id="PF02782"/>
    </source>
</evidence>
<dbReference type="InterPro" id="IPR018485">
    <property type="entry name" value="FGGY_C"/>
</dbReference>
<dbReference type="EC" id="2.7.1.30" evidence="4"/>
<evidence type="ECO:0000259" key="14">
    <source>
        <dbReference type="Pfam" id="PF00370"/>
    </source>
</evidence>
<dbReference type="Pfam" id="PF00370">
    <property type="entry name" value="FGGY_N"/>
    <property type="match status" value="1"/>
</dbReference>
<feature type="domain" description="Carbohydrate kinase FGGY C-terminal" evidence="15">
    <location>
        <begin position="276"/>
        <end position="462"/>
    </location>
</feature>
<accession>A0A834HQJ1</accession>
<dbReference type="InterPro" id="IPR000577">
    <property type="entry name" value="Carb_kinase_FGGY"/>
</dbReference>
<dbReference type="FunFam" id="3.30.420.40:FF:000102">
    <property type="entry name" value="Putative glycerol kinase 5"/>
    <property type="match status" value="1"/>
</dbReference>
<gene>
    <name evidence="16" type="ORF">GWI33_021217</name>
</gene>
<reference evidence="16" key="1">
    <citation type="submission" date="2020-08" db="EMBL/GenBank/DDBJ databases">
        <title>Genome sequencing and assembly of the red palm weevil Rhynchophorus ferrugineus.</title>
        <authorList>
            <person name="Dias G.B."/>
            <person name="Bergman C.M."/>
            <person name="Manee M."/>
        </authorList>
    </citation>
    <scope>NUCLEOTIDE SEQUENCE</scope>
    <source>
        <strain evidence="16">AA-2017</strain>
        <tissue evidence="16">Whole larva</tissue>
    </source>
</reference>
<evidence type="ECO:0000256" key="5">
    <source>
        <dbReference type="ARBA" id="ARBA00022490"/>
    </source>
</evidence>
<evidence type="ECO:0000256" key="3">
    <source>
        <dbReference type="ARBA" id="ARBA00009156"/>
    </source>
</evidence>
<dbReference type="AlphaFoldDB" id="A0A834HQJ1"/>
<dbReference type="GO" id="GO:0046167">
    <property type="term" value="P:glycerol-3-phosphate biosynthetic process"/>
    <property type="evidence" value="ECO:0007669"/>
    <property type="project" value="TreeGrafter"/>
</dbReference>
<evidence type="ECO:0000256" key="1">
    <source>
        <dbReference type="ARBA" id="ARBA00004496"/>
    </source>
</evidence>
<dbReference type="InterPro" id="IPR043129">
    <property type="entry name" value="ATPase_NBD"/>
</dbReference>
<protein>
    <recommendedName>
        <fullName evidence="13">Glycerol kinase 5</fullName>
        <ecNumber evidence="4">2.7.1.30</ecNumber>
    </recommendedName>
    <alternativeName>
        <fullName evidence="11">ATP:glycerol 3-phosphotransferase 5</fullName>
    </alternativeName>
</protein>
<dbReference type="Proteomes" id="UP000625711">
    <property type="component" value="Unassembled WGS sequence"/>
</dbReference>
<proteinExistence type="inferred from homology"/>
<dbReference type="GO" id="GO:0005524">
    <property type="term" value="F:ATP binding"/>
    <property type="evidence" value="ECO:0007669"/>
    <property type="project" value="UniProtKB-KW"/>
</dbReference>
<name>A0A834HQJ1_RHYFE</name>
<comment type="function">
    <text evidence="12">Skin-specific kinase that plays a key role in glycerol metabolism, catalyzing its phosphorylation to produce sn-glycerol 3-phosphate. Involved in skin-specific regulation of sterol regulatory element-binding protein (SREBP) processing and lipid biosynthesis.</text>
</comment>
<dbReference type="PANTHER" id="PTHR10196:SF68">
    <property type="entry name" value="GLYCEROL KINASE 5-RELATED"/>
    <property type="match status" value="1"/>
</dbReference>
<comment type="pathway">
    <text evidence="2">Polyol metabolism; glycerol degradation via glycerol kinase pathway; sn-glycerol 3-phosphate from glycerol: step 1/1.</text>
</comment>
<evidence type="ECO:0000256" key="6">
    <source>
        <dbReference type="ARBA" id="ARBA00022679"/>
    </source>
</evidence>
<evidence type="ECO:0000256" key="7">
    <source>
        <dbReference type="ARBA" id="ARBA00022741"/>
    </source>
</evidence>